<organism evidence="12">
    <name type="scientific">uncultured Thiotrichaceae bacterium</name>
    <dbReference type="NCBI Taxonomy" id="298394"/>
    <lineage>
        <taxon>Bacteria</taxon>
        <taxon>Pseudomonadati</taxon>
        <taxon>Pseudomonadota</taxon>
        <taxon>Gammaproteobacteria</taxon>
        <taxon>Thiotrichales</taxon>
        <taxon>Thiotrichaceae</taxon>
        <taxon>environmental samples</taxon>
    </lineage>
</organism>
<comment type="subcellular location">
    <subcellularLocation>
        <location evidence="2">Membrane</location>
        <topology evidence="2">Multi-pass membrane protein</topology>
    </subcellularLocation>
</comment>
<feature type="domain" description="Cytochrome c assembly protein" evidence="11">
    <location>
        <begin position="16"/>
        <end position="178"/>
    </location>
</feature>
<dbReference type="GO" id="GO:0020037">
    <property type="term" value="F:heme binding"/>
    <property type="evidence" value="ECO:0007669"/>
    <property type="project" value="InterPro"/>
</dbReference>
<dbReference type="EMBL" id="CACVAY010000073">
    <property type="protein sequence ID" value="CAA6816032.1"/>
    <property type="molecule type" value="Genomic_DNA"/>
</dbReference>
<accession>A0A6S6TK67</accession>
<feature type="transmembrane region" description="Helical" evidence="10">
    <location>
        <begin position="156"/>
        <end position="176"/>
    </location>
</feature>
<evidence type="ECO:0000259" key="11">
    <source>
        <dbReference type="Pfam" id="PF01578"/>
    </source>
</evidence>
<evidence type="ECO:0000256" key="4">
    <source>
        <dbReference type="ARBA" id="ARBA00016463"/>
    </source>
</evidence>
<evidence type="ECO:0000256" key="6">
    <source>
        <dbReference type="ARBA" id="ARBA00022748"/>
    </source>
</evidence>
<evidence type="ECO:0000256" key="3">
    <source>
        <dbReference type="ARBA" id="ARBA00005840"/>
    </source>
</evidence>
<comment type="function">
    <text evidence="1">Required for the export of heme to the periplasm for the biogenesis of c-type cytochromes.</text>
</comment>
<evidence type="ECO:0000256" key="9">
    <source>
        <dbReference type="ARBA" id="ARBA00032940"/>
    </source>
</evidence>
<keyword evidence="5 10" id="KW-0812">Transmembrane</keyword>
<evidence type="ECO:0000256" key="10">
    <source>
        <dbReference type="SAM" id="Phobius"/>
    </source>
</evidence>
<feature type="transmembrane region" description="Helical" evidence="10">
    <location>
        <begin position="89"/>
        <end position="108"/>
    </location>
</feature>
<dbReference type="AlphaFoldDB" id="A0A6S6TK67"/>
<protein>
    <recommendedName>
        <fullName evidence="4">Heme exporter protein C</fullName>
    </recommendedName>
    <alternativeName>
        <fullName evidence="9">Cytochrome c-type biogenesis protein CcmC</fullName>
    </alternativeName>
</protein>
<evidence type="ECO:0000256" key="2">
    <source>
        <dbReference type="ARBA" id="ARBA00004141"/>
    </source>
</evidence>
<dbReference type="PANTHER" id="PTHR30071:SF1">
    <property type="entry name" value="CYTOCHROME B_B6 PROTEIN-RELATED"/>
    <property type="match status" value="1"/>
</dbReference>
<evidence type="ECO:0000313" key="12">
    <source>
        <dbReference type="EMBL" id="CAA6816032.1"/>
    </source>
</evidence>
<feature type="transmembrane region" description="Helical" evidence="10">
    <location>
        <begin position="200"/>
        <end position="223"/>
    </location>
</feature>
<evidence type="ECO:0000256" key="7">
    <source>
        <dbReference type="ARBA" id="ARBA00022989"/>
    </source>
</evidence>
<keyword evidence="12" id="KW-0456">Lyase</keyword>
<name>A0A6S6TK67_9GAMM</name>
<dbReference type="InterPro" id="IPR002541">
    <property type="entry name" value="Cyt_c_assembly"/>
</dbReference>
<dbReference type="PRINTS" id="PR01386">
    <property type="entry name" value="CCMCBIOGNSIS"/>
</dbReference>
<proteinExistence type="inferred from homology"/>
<feature type="transmembrane region" description="Helical" evidence="10">
    <location>
        <begin position="20"/>
        <end position="40"/>
    </location>
</feature>
<dbReference type="InterPro" id="IPR045062">
    <property type="entry name" value="Cyt_c_biogenesis_CcsA/CcmC"/>
</dbReference>
<dbReference type="Pfam" id="PF01578">
    <property type="entry name" value="Cytochrom_C_asm"/>
    <property type="match status" value="1"/>
</dbReference>
<sequence length="245" mass="28149">MNIFKFAAPANFYPLAGKLVPVFFVLALGLSIFGLYWGFFQTPDVLSDQKQYYRIIFVHVPAAWMSMWLYFVLVIWAIIGLIFNTRLSFMMSAAIAPTGAMFTFLALWTGAFWGKTSWGTWWDWDPRMTSELILLFLYVGYMALQSAIEDTRRADRAAAILALVGLVMVPVIYYSVNCPNPAECASLHQRSSVERIESNIFLAMMVMTVAFLFYGFATIFMRVRNIILMREKQTRWVQDLPEVKS</sequence>
<dbReference type="GO" id="GO:0017004">
    <property type="term" value="P:cytochrome complex assembly"/>
    <property type="evidence" value="ECO:0007669"/>
    <property type="project" value="UniProtKB-KW"/>
</dbReference>
<keyword evidence="6" id="KW-0201">Cytochrome c-type biogenesis</keyword>
<dbReference type="GO" id="GO:0016829">
    <property type="term" value="F:lyase activity"/>
    <property type="evidence" value="ECO:0007669"/>
    <property type="project" value="UniProtKB-KW"/>
</dbReference>
<evidence type="ECO:0000256" key="5">
    <source>
        <dbReference type="ARBA" id="ARBA00022692"/>
    </source>
</evidence>
<dbReference type="GO" id="GO:0015232">
    <property type="term" value="F:heme transmembrane transporter activity"/>
    <property type="evidence" value="ECO:0007669"/>
    <property type="project" value="InterPro"/>
</dbReference>
<dbReference type="InterPro" id="IPR003557">
    <property type="entry name" value="Cyt_c_biogenesis_CcmC"/>
</dbReference>
<feature type="transmembrane region" description="Helical" evidence="10">
    <location>
        <begin position="128"/>
        <end position="144"/>
    </location>
</feature>
<gene>
    <name evidence="12" type="ORF">HELGO_WM16778</name>
</gene>
<comment type="similarity">
    <text evidence="3">Belongs to the CcmC/CycZ/HelC family.</text>
</comment>
<reference evidence="12" key="1">
    <citation type="submission" date="2020-01" db="EMBL/GenBank/DDBJ databases">
        <authorList>
            <person name="Meier V. D."/>
            <person name="Meier V D."/>
        </authorList>
    </citation>
    <scope>NUCLEOTIDE SEQUENCE</scope>
    <source>
        <strain evidence="12">HLG_WM_MAG_07</strain>
    </source>
</reference>
<keyword evidence="8 10" id="KW-0472">Membrane</keyword>
<dbReference type="PANTHER" id="PTHR30071">
    <property type="entry name" value="HEME EXPORTER PROTEIN C"/>
    <property type="match status" value="1"/>
</dbReference>
<evidence type="ECO:0000256" key="8">
    <source>
        <dbReference type="ARBA" id="ARBA00023136"/>
    </source>
</evidence>
<keyword evidence="7 10" id="KW-1133">Transmembrane helix</keyword>
<evidence type="ECO:0000256" key="1">
    <source>
        <dbReference type="ARBA" id="ARBA00002442"/>
    </source>
</evidence>
<feature type="transmembrane region" description="Helical" evidence="10">
    <location>
        <begin position="52"/>
        <end position="82"/>
    </location>
</feature>
<dbReference type="GO" id="GO:0005886">
    <property type="term" value="C:plasma membrane"/>
    <property type="evidence" value="ECO:0007669"/>
    <property type="project" value="TreeGrafter"/>
</dbReference>